<evidence type="ECO:0000313" key="1">
    <source>
        <dbReference type="EMBL" id="MBD2771951.1"/>
    </source>
</evidence>
<dbReference type="EMBL" id="JACXAE010000029">
    <property type="protein sequence ID" value="MBD2771951.1"/>
    <property type="molecule type" value="Genomic_DNA"/>
</dbReference>
<accession>A0A8J6XJI7</accession>
<sequence length="232" mass="26497">MKSYKSEVFVLEIHLDNLTPENVNELISDTLECSTIYSQPLTDLVYEKTQGNAFFTTEFLKSLYTESLLTFNRPTPLCPPPPFHPPELRGGRGGWQWDVRQIIAKDITNNVVELMAGKICTFTNVTQRILQLAACIGNSFDLSTLSIISEHSYHQVFKYLLPPLQEGLVIYLNDQSKIHTKINSLSHEAKFKFLHDRVQQAAYSLIKDEQKQKTHFLIGQLLLFSCPDEFSA</sequence>
<dbReference type="RefSeq" id="WP_190826233.1">
    <property type="nucleotide sequence ID" value="NZ_CAWPPI010000029.1"/>
</dbReference>
<dbReference type="PANTHER" id="PTHR43642:SF1">
    <property type="entry name" value="HYBRID SIGNAL TRANSDUCTION HISTIDINE KINASE G"/>
    <property type="match status" value="1"/>
</dbReference>
<dbReference type="AlphaFoldDB" id="A0A8J6XJI7"/>
<organism evidence="1 2">
    <name type="scientific">Iningainema tapete BLCC-T55</name>
    <dbReference type="NCBI Taxonomy" id="2748662"/>
    <lineage>
        <taxon>Bacteria</taxon>
        <taxon>Bacillati</taxon>
        <taxon>Cyanobacteriota</taxon>
        <taxon>Cyanophyceae</taxon>
        <taxon>Nostocales</taxon>
        <taxon>Scytonemataceae</taxon>
        <taxon>Iningainema tapete</taxon>
    </lineage>
</organism>
<dbReference type="InterPro" id="IPR053159">
    <property type="entry name" value="Hybrid_Histidine_Kinase"/>
</dbReference>
<name>A0A8J6XJI7_9CYAN</name>
<dbReference type="Proteomes" id="UP000629098">
    <property type="component" value="Unassembled WGS sequence"/>
</dbReference>
<dbReference type="PANTHER" id="PTHR43642">
    <property type="entry name" value="HYBRID SIGNAL TRANSDUCTION HISTIDINE KINASE G"/>
    <property type="match status" value="1"/>
</dbReference>
<keyword evidence="2" id="KW-1185">Reference proteome</keyword>
<gene>
    <name evidence="1" type="ORF">ICL16_07540</name>
</gene>
<evidence type="ECO:0000313" key="2">
    <source>
        <dbReference type="Proteomes" id="UP000629098"/>
    </source>
</evidence>
<proteinExistence type="predicted"/>
<protein>
    <submittedName>
        <fullName evidence="1">Uncharacterized protein</fullName>
    </submittedName>
</protein>
<reference evidence="1" key="1">
    <citation type="submission" date="2020-09" db="EMBL/GenBank/DDBJ databases">
        <title>Iningainema tapete sp. nov. (Scytonemataceae, Cyanobacteria) from greenhouses in central Florida (USA) produces two types of nodularin with biosynthetic potential for microcystin-LR and anabaenopeptins.</title>
        <authorList>
            <person name="Berthold D.E."/>
            <person name="Lefler F.W."/>
            <person name="Huang I.-S."/>
            <person name="Abdulla H."/>
            <person name="Zimba P.V."/>
            <person name="Laughinghouse H.D. IV."/>
        </authorList>
    </citation>
    <scope>NUCLEOTIDE SEQUENCE</scope>
    <source>
        <strain evidence="1">BLCCT55</strain>
    </source>
</reference>
<comment type="caution">
    <text evidence="1">The sequence shown here is derived from an EMBL/GenBank/DDBJ whole genome shotgun (WGS) entry which is preliminary data.</text>
</comment>